<dbReference type="Pfam" id="PF01451">
    <property type="entry name" value="LMWPc"/>
    <property type="match status" value="1"/>
</dbReference>
<dbReference type="Gene3D" id="3.40.50.2300">
    <property type="match status" value="1"/>
</dbReference>
<dbReference type="EMBL" id="JACHNA010000001">
    <property type="protein sequence ID" value="MBB4734641.1"/>
    <property type="molecule type" value="Genomic_DNA"/>
</dbReference>
<dbReference type="InterPro" id="IPR050438">
    <property type="entry name" value="LMW_PTPase"/>
</dbReference>
<keyword evidence="3" id="KW-1185">Reference proteome</keyword>
<evidence type="ECO:0000259" key="1">
    <source>
        <dbReference type="SMART" id="SM00226"/>
    </source>
</evidence>
<protein>
    <submittedName>
        <fullName evidence="2">Protein-tyrosine phosphatase</fullName>
        <ecNumber evidence="2">3.1.3.48</ecNumber>
    </submittedName>
</protein>
<keyword evidence="2" id="KW-0378">Hydrolase</keyword>
<organism evidence="2 3">
    <name type="scientific">Micrococcus cohnii</name>
    <dbReference type="NCBI Taxonomy" id="993416"/>
    <lineage>
        <taxon>Bacteria</taxon>
        <taxon>Bacillati</taxon>
        <taxon>Actinomycetota</taxon>
        <taxon>Actinomycetes</taxon>
        <taxon>Micrococcales</taxon>
        <taxon>Micrococcaceae</taxon>
        <taxon>Micrococcus</taxon>
    </lineage>
</organism>
<dbReference type="SMART" id="SM00226">
    <property type="entry name" value="LMWPc"/>
    <property type="match status" value="1"/>
</dbReference>
<dbReference type="RefSeq" id="WP_221419026.1">
    <property type="nucleotide sequence ID" value="NZ_JACHNA010000001.1"/>
</dbReference>
<proteinExistence type="predicted"/>
<gene>
    <name evidence="2" type="ORF">HDA30_000149</name>
</gene>
<dbReference type="PANTHER" id="PTHR11717:SF31">
    <property type="entry name" value="LOW MOLECULAR WEIGHT PROTEIN-TYROSINE-PHOSPHATASE ETP-RELATED"/>
    <property type="match status" value="1"/>
</dbReference>
<reference evidence="2 3" key="1">
    <citation type="submission" date="2020-08" db="EMBL/GenBank/DDBJ databases">
        <title>Sequencing the genomes of 1000 actinobacteria strains.</title>
        <authorList>
            <person name="Klenk H.-P."/>
        </authorList>
    </citation>
    <scope>NUCLEOTIDE SEQUENCE [LARGE SCALE GENOMIC DNA]</scope>
    <source>
        <strain evidence="2 3">DSM 23974</strain>
    </source>
</reference>
<dbReference type="SUPFAM" id="SSF52788">
    <property type="entry name" value="Phosphotyrosine protein phosphatases I"/>
    <property type="match status" value="1"/>
</dbReference>
<name>A0A7W7M1X8_9MICC</name>
<dbReference type="Proteomes" id="UP000540191">
    <property type="component" value="Unassembled WGS sequence"/>
</dbReference>
<dbReference type="InterPro" id="IPR036196">
    <property type="entry name" value="Ptyr_pPase_sf"/>
</dbReference>
<dbReference type="AlphaFoldDB" id="A0A7W7M1X8"/>
<dbReference type="PANTHER" id="PTHR11717">
    <property type="entry name" value="LOW MOLECULAR WEIGHT PROTEIN TYROSINE PHOSPHATASE"/>
    <property type="match status" value="1"/>
</dbReference>
<dbReference type="GO" id="GO:0004725">
    <property type="term" value="F:protein tyrosine phosphatase activity"/>
    <property type="evidence" value="ECO:0007669"/>
    <property type="project" value="UniProtKB-EC"/>
</dbReference>
<dbReference type="EC" id="3.1.3.48" evidence="2"/>
<comment type="caution">
    <text evidence="2">The sequence shown here is derived from an EMBL/GenBank/DDBJ whole genome shotgun (WGS) entry which is preliminary data.</text>
</comment>
<accession>A0A7W7M1X8</accession>
<feature type="domain" description="Phosphotyrosine protein phosphatase I" evidence="1">
    <location>
        <begin position="29"/>
        <end position="208"/>
    </location>
</feature>
<evidence type="ECO:0000313" key="2">
    <source>
        <dbReference type="EMBL" id="MBB4734641.1"/>
    </source>
</evidence>
<sequence>MAENLLLRANQPFAQTRPVGASAPPPEHTLVMFVCTGNVCRSAYAERALATTLAEGPAAGRVTVTSMGTQPNQALGVPRTLQRLGAQEGVVGLETHRPRALVPHELGQAHLILTATAEHMDRVLHDAPQCMMRTFTMLEFAQLVVLLDSQEPGWLEPGMGVPAMARAAARHRSKVHAADGRLDLPDPFGKAEEDYRQMVDRVGPVLDRIRRTIERAVGPAESRPTG</sequence>
<dbReference type="InterPro" id="IPR023485">
    <property type="entry name" value="Ptyr_pPase"/>
</dbReference>
<evidence type="ECO:0000313" key="3">
    <source>
        <dbReference type="Proteomes" id="UP000540191"/>
    </source>
</evidence>